<keyword evidence="2" id="KW-1185">Reference proteome</keyword>
<reference evidence="1" key="1">
    <citation type="submission" date="2022-04" db="EMBL/GenBank/DDBJ databases">
        <title>Genome of the entomopathogenic fungus Entomophthora muscae.</title>
        <authorList>
            <person name="Elya C."/>
            <person name="Lovett B.R."/>
            <person name="Lee E."/>
            <person name="Macias A.M."/>
            <person name="Hajek A.E."/>
            <person name="De Bivort B.L."/>
            <person name="Kasson M.T."/>
            <person name="De Fine Licht H.H."/>
            <person name="Stajich J.E."/>
        </authorList>
    </citation>
    <scope>NUCLEOTIDE SEQUENCE</scope>
    <source>
        <strain evidence="1">Berkeley</strain>
    </source>
</reference>
<protein>
    <submittedName>
        <fullName evidence="1">Uncharacterized protein</fullName>
    </submittedName>
</protein>
<dbReference type="Proteomes" id="UP001165960">
    <property type="component" value="Unassembled WGS sequence"/>
</dbReference>
<comment type="caution">
    <text evidence="1">The sequence shown here is derived from an EMBL/GenBank/DDBJ whole genome shotgun (WGS) entry which is preliminary data.</text>
</comment>
<evidence type="ECO:0000313" key="1">
    <source>
        <dbReference type="EMBL" id="KAJ9068690.1"/>
    </source>
</evidence>
<organism evidence="1 2">
    <name type="scientific">Entomophthora muscae</name>
    <dbReference type="NCBI Taxonomy" id="34485"/>
    <lineage>
        <taxon>Eukaryota</taxon>
        <taxon>Fungi</taxon>
        <taxon>Fungi incertae sedis</taxon>
        <taxon>Zoopagomycota</taxon>
        <taxon>Entomophthoromycotina</taxon>
        <taxon>Entomophthoromycetes</taxon>
        <taxon>Entomophthorales</taxon>
        <taxon>Entomophthoraceae</taxon>
        <taxon>Entomophthora</taxon>
    </lineage>
</organism>
<name>A0ACC2T280_9FUNG</name>
<accession>A0ACC2T280</accession>
<gene>
    <name evidence="1" type="ORF">DSO57_1026213</name>
</gene>
<evidence type="ECO:0000313" key="2">
    <source>
        <dbReference type="Proteomes" id="UP001165960"/>
    </source>
</evidence>
<dbReference type="EMBL" id="QTSX02003702">
    <property type="protein sequence ID" value="KAJ9068690.1"/>
    <property type="molecule type" value="Genomic_DNA"/>
</dbReference>
<proteinExistence type="predicted"/>
<sequence>MVNSHPSLQRSSYEEEASGLPGAPQDPNSYRLPPSGPAVLLSCLGAYFFLGRFNPLLGCCWRVGELPYTGTVSLPVGSLVTVLNPSATIHPLWSISQVEGCLTLIHHQALEELKQKLVTALVLQLSNRNC</sequence>